<keyword evidence="2 5" id="KW-0547">Nucleotide-binding</keyword>
<dbReference type="GO" id="GO:0005834">
    <property type="term" value="C:heterotrimeric G-protein complex"/>
    <property type="evidence" value="ECO:0007669"/>
    <property type="project" value="TreeGrafter"/>
</dbReference>
<name>X6NFT9_RETFI</name>
<dbReference type="InterPro" id="IPR027417">
    <property type="entry name" value="P-loop_NTPase"/>
</dbReference>
<keyword evidence="1" id="KW-0479">Metal-binding</keyword>
<accession>X6NFT9</accession>
<dbReference type="Gene3D" id="3.40.50.300">
    <property type="entry name" value="P-loop containing nucleotide triphosphate hydrolases"/>
    <property type="match status" value="1"/>
</dbReference>
<dbReference type="GO" id="GO:0007188">
    <property type="term" value="P:adenylate cyclase-modulating G protein-coupled receptor signaling pathway"/>
    <property type="evidence" value="ECO:0007669"/>
    <property type="project" value="TreeGrafter"/>
</dbReference>
<keyword evidence="7" id="KW-1185">Reference proteome</keyword>
<dbReference type="OrthoDB" id="5817230at2759"/>
<feature type="non-terminal residue" evidence="6">
    <location>
        <position position="1"/>
    </location>
</feature>
<comment type="caution">
    <text evidence="6">The sequence shown here is derived from an EMBL/GenBank/DDBJ whole genome shotgun (WGS) entry which is preliminary data.</text>
</comment>
<dbReference type="PANTHER" id="PTHR10218:SF302">
    <property type="entry name" value="GUANINE NUCLEOTIDE-BINDING PROTEIN ALPHA-5 SUBUNIT"/>
    <property type="match status" value="1"/>
</dbReference>
<evidence type="ECO:0000256" key="4">
    <source>
        <dbReference type="ARBA" id="ARBA00023224"/>
    </source>
</evidence>
<keyword evidence="4" id="KW-0807">Transducer</keyword>
<dbReference type="SUPFAM" id="SSF52540">
    <property type="entry name" value="P-loop containing nucleoside triphosphate hydrolases"/>
    <property type="match status" value="1"/>
</dbReference>
<evidence type="ECO:0000256" key="2">
    <source>
        <dbReference type="ARBA" id="ARBA00022741"/>
    </source>
</evidence>
<dbReference type="GO" id="GO:0046872">
    <property type="term" value="F:metal ion binding"/>
    <property type="evidence" value="ECO:0007669"/>
    <property type="project" value="UniProtKB-KW"/>
</dbReference>
<evidence type="ECO:0000256" key="1">
    <source>
        <dbReference type="ARBA" id="ARBA00022723"/>
    </source>
</evidence>
<evidence type="ECO:0000256" key="5">
    <source>
        <dbReference type="PIRSR" id="PIRSR601019-1"/>
    </source>
</evidence>
<dbReference type="AlphaFoldDB" id="X6NFT9"/>
<dbReference type="GO" id="GO:0005737">
    <property type="term" value="C:cytoplasm"/>
    <property type="evidence" value="ECO:0007669"/>
    <property type="project" value="TreeGrafter"/>
</dbReference>
<evidence type="ECO:0000313" key="7">
    <source>
        <dbReference type="Proteomes" id="UP000023152"/>
    </source>
</evidence>
<dbReference type="GO" id="GO:0001664">
    <property type="term" value="F:G protein-coupled receptor binding"/>
    <property type="evidence" value="ECO:0007669"/>
    <property type="project" value="TreeGrafter"/>
</dbReference>
<dbReference type="GO" id="GO:0003924">
    <property type="term" value="F:GTPase activity"/>
    <property type="evidence" value="ECO:0007669"/>
    <property type="project" value="InterPro"/>
</dbReference>
<keyword evidence="3 5" id="KW-0342">GTP-binding</keyword>
<evidence type="ECO:0000256" key="3">
    <source>
        <dbReference type="ARBA" id="ARBA00023134"/>
    </source>
</evidence>
<protein>
    <submittedName>
        <fullName evidence="6">G-protein subunit alpha 1</fullName>
    </submittedName>
</protein>
<proteinExistence type="predicted"/>
<dbReference type="GO" id="GO:0005525">
    <property type="term" value="F:GTP binding"/>
    <property type="evidence" value="ECO:0007669"/>
    <property type="project" value="UniProtKB-KW"/>
</dbReference>
<dbReference type="PRINTS" id="PR00318">
    <property type="entry name" value="GPROTEINA"/>
</dbReference>
<dbReference type="InterPro" id="IPR001019">
    <property type="entry name" value="Gprotein_alpha_su"/>
</dbReference>
<dbReference type="Proteomes" id="UP000023152">
    <property type="component" value="Unassembled WGS sequence"/>
</dbReference>
<dbReference type="GO" id="GO:0031683">
    <property type="term" value="F:G-protein beta/gamma-subunit complex binding"/>
    <property type="evidence" value="ECO:0007669"/>
    <property type="project" value="InterPro"/>
</dbReference>
<sequence>FENVSVVVFVASLSSFDEQMYDDETVNSLQDSIALFKEICELRYFAHQHMILILNKQDLLQEKLNAGMRICLCETIFFFFKKKAIKHYYIQCKRLKDFPATEDYTGKDDDVEESVKHIESKFQLAFLQAIGQLRKSTAVDIQSAAEKRRLFVRYTCAYKIESVRSVFDDIAGILTGKITPNEIHSTT</sequence>
<feature type="binding site" evidence="5">
    <location>
        <begin position="55"/>
        <end position="58"/>
    </location>
    <ligand>
        <name>GTP</name>
        <dbReference type="ChEBI" id="CHEBI:37565"/>
    </ligand>
</feature>
<dbReference type="EMBL" id="ASPP01008934">
    <property type="protein sequence ID" value="ETO24831.1"/>
    <property type="molecule type" value="Genomic_DNA"/>
</dbReference>
<dbReference type="PANTHER" id="PTHR10218">
    <property type="entry name" value="GTP-BINDING PROTEIN ALPHA SUBUNIT"/>
    <property type="match status" value="1"/>
</dbReference>
<organism evidence="6 7">
    <name type="scientific">Reticulomyxa filosa</name>
    <dbReference type="NCBI Taxonomy" id="46433"/>
    <lineage>
        <taxon>Eukaryota</taxon>
        <taxon>Sar</taxon>
        <taxon>Rhizaria</taxon>
        <taxon>Retaria</taxon>
        <taxon>Foraminifera</taxon>
        <taxon>Monothalamids</taxon>
        <taxon>Reticulomyxidae</taxon>
        <taxon>Reticulomyxa</taxon>
    </lineage>
</organism>
<dbReference type="Pfam" id="PF00503">
    <property type="entry name" value="G-alpha"/>
    <property type="match status" value="1"/>
</dbReference>
<evidence type="ECO:0000313" key="6">
    <source>
        <dbReference type="EMBL" id="ETO24831.1"/>
    </source>
</evidence>
<reference evidence="6 7" key="1">
    <citation type="journal article" date="2013" name="Curr. Biol.">
        <title>The Genome of the Foraminiferan Reticulomyxa filosa.</title>
        <authorList>
            <person name="Glockner G."/>
            <person name="Hulsmann N."/>
            <person name="Schleicher M."/>
            <person name="Noegel A.A."/>
            <person name="Eichinger L."/>
            <person name="Gallinger C."/>
            <person name="Pawlowski J."/>
            <person name="Sierra R."/>
            <person name="Euteneuer U."/>
            <person name="Pillet L."/>
            <person name="Moustafa A."/>
            <person name="Platzer M."/>
            <person name="Groth M."/>
            <person name="Szafranski K."/>
            <person name="Schliwa M."/>
        </authorList>
    </citation>
    <scope>NUCLEOTIDE SEQUENCE [LARGE SCALE GENOMIC DNA]</scope>
</reference>
<dbReference type="PROSITE" id="PS51882">
    <property type="entry name" value="G_ALPHA"/>
    <property type="match status" value="1"/>
</dbReference>
<gene>
    <name evidence="6" type="ORF">RFI_12325</name>
</gene>